<dbReference type="Gene3D" id="3.10.310.50">
    <property type="match status" value="1"/>
</dbReference>
<sequence length="307" mass="32200">MKRIAVLLGFLLVVAAGAQTYPARPDGSFVADGAGLLKEPDKADITLRSRSVLKTTGAPIVVATVPSLASVGAQAIGIEAYAHKLFDTWGIGSKHANHGILLLVAKDDHKARIELGKDWEHRYDPDSHRIMVGTIIPRFKQGDYSAGIRDGVRDLDNMLRTAAAETPGSAAPAMVDYQEGESSDDSSSSIGSFAAGFGGVMLIFFGIFAIVFISVIITFVNRMRGISGPLDWTRPRRYGAPYDSTTNVWIDPGTNPGYTNPSDIGIASSYDSSSSSSTYDSSSSSSSDSGGGFDSGSSGGGGDSGSW</sequence>
<evidence type="ECO:0000256" key="2">
    <source>
        <dbReference type="SAM" id="Phobius"/>
    </source>
</evidence>
<dbReference type="AlphaFoldDB" id="A0A068NQS5"/>
<dbReference type="EMBL" id="CP007139">
    <property type="protein sequence ID" value="AIE85796.1"/>
    <property type="molecule type" value="Genomic_DNA"/>
</dbReference>
<keyword evidence="2" id="KW-0472">Membrane</keyword>
<evidence type="ECO:0000256" key="1">
    <source>
        <dbReference type="SAM" id="MobiDB-lite"/>
    </source>
</evidence>
<dbReference type="Proteomes" id="UP000027982">
    <property type="component" value="Chromosome"/>
</dbReference>
<accession>A0A068NQS5</accession>
<keyword evidence="6" id="KW-1185">Reference proteome</keyword>
<dbReference type="RefSeq" id="WP_025225645.1">
    <property type="nucleotide sequence ID" value="NZ_CP007139.1"/>
</dbReference>
<dbReference type="PANTHER" id="PTHR30373:SF2">
    <property type="entry name" value="UPF0603 PROTEIN YGCG"/>
    <property type="match status" value="1"/>
</dbReference>
<organism evidence="5 6">
    <name type="scientific">Fimbriimonas ginsengisoli Gsoil 348</name>
    <dbReference type="NCBI Taxonomy" id="661478"/>
    <lineage>
        <taxon>Bacteria</taxon>
        <taxon>Bacillati</taxon>
        <taxon>Armatimonadota</taxon>
        <taxon>Fimbriimonadia</taxon>
        <taxon>Fimbriimonadales</taxon>
        <taxon>Fimbriimonadaceae</taxon>
        <taxon>Fimbriimonas</taxon>
    </lineage>
</organism>
<evidence type="ECO:0000259" key="4">
    <source>
        <dbReference type="Pfam" id="PF04536"/>
    </source>
</evidence>
<dbReference type="InterPro" id="IPR007621">
    <property type="entry name" value="TPM_dom"/>
</dbReference>
<dbReference type="OrthoDB" id="9810918at2"/>
<feature type="compositionally biased region" description="Gly residues" evidence="1">
    <location>
        <begin position="289"/>
        <end position="307"/>
    </location>
</feature>
<feature type="domain" description="TPM" evidence="4">
    <location>
        <begin position="30"/>
        <end position="156"/>
    </location>
</feature>
<reference evidence="5 6" key="1">
    <citation type="journal article" date="2014" name="PLoS ONE">
        <title>The first complete genome sequence of the class fimbriimonadia in the phylum armatimonadetes.</title>
        <authorList>
            <person name="Hu Z.Y."/>
            <person name="Wang Y.Z."/>
            <person name="Im W.T."/>
            <person name="Wang S.Y."/>
            <person name="Zhao G.P."/>
            <person name="Zheng H.J."/>
            <person name="Quan Z.X."/>
        </authorList>
    </citation>
    <scope>NUCLEOTIDE SEQUENCE [LARGE SCALE GENOMIC DNA]</scope>
    <source>
        <strain evidence="5">Gsoil 348</strain>
    </source>
</reference>
<gene>
    <name evidence="5" type="ORF">OP10G_2428</name>
</gene>
<dbReference type="PANTHER" id="PTHR30373">
    <property type="entry name" value="UPF0603 PROTEIN YGCG"/>
    <property type="match status" value="1"/>
</dbReference>
<dbReference type="HOGENOM" id="CLU_035211_2_3_0"/>
<keyword evidence="3" id="KW-0732">Signal</keyword>
<dbReference type="KEGG" id="fgi:OP10G_2428"/>
<keyword evidence="2" id="KW-0812">Transmembrane</keyword>
<protein>
    <recommendedName>
        <fullName evidence="4">TPM domain-containing protein</fullName>
    </recommendedName>
</protein>
<keyword evidence="2" id="KW-1133">Transmembrane helix</keyword>
<evidence type="ECO:0000313" key="6">
    <source>
        <dbReference type="Proteomes" id="UP000027982"/>
    </source>
</evidence>
<dbReference type="Pfam" id="PF04536">
    <property type="entry name" value="TPM_phosphatase"/>
    <property type="match status" value="1"/>
</dbReference>
<feature type="signal peptide" evidence="3">
    <location>
        <begin position="1"/>
        <end position="18"/>
    </location>
</feature>
<dbReference type="STRING" id="661478.OP10G_2428"/>
<feature type="transmembrane region" description="Helical" evidence="2">
    <location>
        <begin position="193"/>
        <end position="220"/>
    </location>
</feature>
<evidence type="ECO:0000256" key="3">
    <source>
        <dbReference type="SAM" id="SignalP"/>
    </source>
</evidence>
<feature type="chain" id="PRO_5001651915" description="TPM domain-containing protein" evidence="3">
    <location>
        <begin position="19"/>
        <end position="307"/>
    </location>
</feature>
<evidence type="ECO:0000313" key="5">
    <source>
        <dbReference type="EMBL" id="AIE85796.1"/>
    </source>
</evidence>
<proteinExistence type="predicted"/>
<name>A0A068NQS5_FIMGI</name>
<dbReference type="eggNOG" id="COG1512">
    <property type="taxonomic scope" value="Bacteria"/>
</dbReference>
<feature type="region of interest" description="Disordered" evidence="1">
    <location>
        <begin position="260"/>
        <end position="307"/>
    </location>
</feature>
<feature type="compositionally biased region" description="Low complexity" evidence="1">
    <location>
        <begin position="268"/>
        <end position="288"/>
    </location>
</feature>